<dbReference type="EMBL" id="GL833139">
    <property type="protein sequence ID" value="EGB05723.1"/>
    <property type="molecule type" value="Genomic_DNA"/>
</dbReference>
<feature type="region of interest" description="Disordered" evidence="5">
    <location>
        <begin position="119"/>
        <end position="158"/>
    </location>
</feature>
<dbReference type="GO" id="GO:1990269">
    <property type="term" value="F:RNA polymerase II C-terminal domain phosphoserine binding"/>
    <property type="evidence" value="ECO:0007669"/>
    <property type="project" value="TreeGrafter"/>
</dbReference>
<name>F0YGR5_AURAN</name>
<evidence type="ECO:0000313" key="8">
    <source>
        <dbReference type="Proteomes" id="UP000002729"/>
    </source>
</evidence>
<dbReference type="eggNOG" id="KOG2402">
    <property type="taxonomic scope" value="Eukaryota"/>
</dbReference>
<keyword evidence="4" id="KW-0539">Nucleus</keyword>
<feature type="compositionally biased region" description="Polar residues" evidence="5">
    <location>
        <begin position="646"/>
        <end position="660"/>
    </location>
</feature>
<dbReference type="RefSeq" id="XP_009039562.1">
    <property type="nucleotide sequence ID" value="XM_009041314.1"/>
</dbReference>
<dbReference type="InParanoid" id="F0YGR5"/>
<organism evidence="8">
    <name type="scientific">Aureococcus anophagefferens</name>
    <name type="common">Harmful bloom alga</name>
    <dbReference type="NCBI Taxonomy" id="44056"/>
    <lineage>
        <taxon>Eukaryota</taxon>
        <taxon>Sar</taxon>
        <taxon>Stramenopiles</taxon>
        <taxon>Ochrophyta</taxon>
        <taxon>Pelagophyceae</taxon>
        <taxon>Pelagomonadales</taxon>
        <taxon>Pelagomonadaceae</taxon>
        <taxon>Aureococcus</taxon>
    </lineage>
</organism>
<dbReference type="InterPro" id="IPR036128">
    <property type="entry name" value="Plus3-like_sf"/>
</dbReference>
<evidence type="ECO:0000256" key="2">
    <source>
        <dbReference type="ARBA" id="ARBA00023015"/>
    </source>
</evidence>
<dbReference type="PROSITE" id="PS51360">
    <property type="entry name" value="PLUS3"/>
    <property type="match status" value="1"/>
</dbReference>
<dbReference type="Proteomes" id="UP000002729">
    <property type="component" value="Unassembled WGS sequence"/>
</dbReference>
<proteinExistence type="predicted"/>
<dbReference type="OrthoDB" id="166375at2759"/>
<dbReference type="AlphaFoldDB" id="F0YGR5"/>
<evidence type="ECO:0000256" key="5">
    <source>
        <dbReference type="SAM" id="MobiDB-lite"/>
    </source>
</evidence>
<dbReference type="InterPro" id="IPR004343">
    <property type="entry name" value="Plus-3_dom"/>
</dbReference>
<evidence type="ECO:0000313" key="7">
    <source>
        <dbReference type="EMBL" id="EGB05723.1"/>
    </source>
</evidence>
<dbReference type="GO" id="GO:0003677">
    <property type="term" value="F:DNA binding"/>
    <property type="evidence" value="ECO:0007669"/>
    <property type="project" value="InterPro"/>
</dbReference>
<feature type="region of interest" description="Disordered" evidence="5">
    <location>
        <begin position="627"/>
        <end position="675"/>
    </location>
</feature>
<dbReference type="KEGG" id="aaf:AURANDRAFT_72169"/>
<dbReference type="SMART" id="SM00719">
    <property type="entry name" value="Plus3"/>
    <property type="match status" value="1"/>
</dbReference>
<keyword evidence="2" id="KW-0805">Transcription regulation</keyword>
<dbReference type="SUPFAM" id="SSF159042">
    <property type="entry name" value="Plus3-like"/>
    <property type="match status" value="1"/>
</dbReference>
<dbReference type="GeneID" id="20228579"/>
<evidence type="ECO:0000256" key="4">
    <source>
        <dbReference type="ARBA" id="ARBA00023242"/>
    </source>
</evidence>
<dbReference type="Pfam" id="PF03126">
    <property type="entry name" value="Plus-3"/>
    <property type="match status" value="1"/>
</dbReference>
<feature type="domain" description="Plus3" evidence="6">
    <location>
        <begin position="197"/>
        <end position="338"/>
    </location>
</feature>
<reference evidence="7 8" key="1">
    <citation type="journal article" date="2011" name="Proc. Natl. Acad. Sci. U.S.A.">
        <title>Niche of harmful alga Aureococcus anophagefferens revealed through ecogenomics.</title>
        <authorList>
            <person name="Gobler C.J."/>
            <person name="Berry D.L."/>
            <person name="Dyhrman S.T."/>
            <person name="Wilhelm S.W."/>
            <person name="Salamov A."/>
            <person name="Lobanov A.V."/>
            <person name="Zhang Y."/>
            <person name="Collier J.L."/>
            <person name="Wurch L.L."/>
            <person name="Kustka A.B."/>
            <person name="Dill B.D."/>
            <person name="Shah M."/>
            <person name="VerBerkmoes N.C."/>
            <person name="Kuo A."/>
            <person name="Terry A."/>
            <person name="Pangilinan J."/>
            <person name="Lindquist E.A."/>
            <person name="Lucas S."/>
            <person name="Paulsen I.T."/>
            <person name="Hattenrath-Lehmann T.K."/>
            <person name="Talmage S.C."/>
            <person name="Walker E.A."/>
            <person name="Koch F."/>
            <person name="Burson A.M."/>
            <person name="Marcoval M.A."/>
            <person name="Tang Y.Z."/>
            <person name="Lecleir G.R."/>
            <person name="Coyne K.J."/>
            <person name="Berg G.M."/>
            <person name="Bertrand E.M."/>
            <person name="Saito M.A."/>
            <person name="Gladyshev V.N."/>
            <person name="Grigoriev I.V."/>
        </authorList>
    </citation>
    <scope>NUCLEOTIDE SEQUENCE [LARGE SCALE GENOMIC DNA]</scope>
    <source>
        <strain evidence="8">CCMP 1984</strain>
    </source>
</reference>
<accession>F0YGR5</accession>
<keyword evidence="8" id="KW-1185">Reference proteome</keyword>
<protein>
    <recommendedName>
        <fullName evidence="6">Plus3 domain-containing protein</fullName>
    </recommendedName>
</protein>
<dbReference type="PANTHER" id="PTHR13115">
    <property type="entry name" value="RNA POLYMERASE-ASSOCIATED PROTEIN RTF1 HOMOLOG"/>
    <property type="match status" value="1"/>
</dbReference>
<evidence type="ECO:0000256" key="1">
    <source>
        <dbReference type="ARBA" id="ARBA00004123"/>
    </source>
</evidence>
<feature type="region of interest" description="Disordered" evidence="5">
    <location>
        <begin position="1"/>
        <end position="80"/>
    </location>
</feature>
<comment type="subcellular location">
    <subcellularLocation>
        <location evidence="1">Nucleus</location>
    </subcellularLocation>
</comment>
<dbReference type="GO" id="GO:0016593">
    <property type="term" value="C:Cdc73/Paf1 complex"/>
    <property type="evidence" value="ECO:0007669"/>
    <property type="project" value="TreeGrafter"/>
</dbReference>
<feature type="compositionally biased region" description="Polar residues" evidence="5">
    <location>
        <begin position="627"/>
        <end position="638"/>
    </location>
</feature>
<sequence>MRNLPGLMPRSLGADARRPGLNEVPVSRRALSVPSTGTPERAGTRRNTTGGREPEHATEGPGRAGSRNIRETSTGTSGPEHQRIWCLTVAPDNSTHVTNAKRKRPCAYYQAYRRSVPSAFKGESEAPTQLALERSSKTDQGFEPDGESVSPNKDSAEEMRIDPLRTKRNVKLMTACAESGEREDLPATASDDDDAPHVACSALGKLRLPRSLLEKWVEEPFFEKAVVGCFVRLGVGKIPASPSKAPGARGEPQYKVCEIISVDEYKHAYPFGEFETRKALMLRIGRNQRLWRMSVISNHRFTDAELQEWQSIMRTERQKIPSVIEINRRKAQMRKAVFGVRSGPQRTDLDRDEVQEMASLSNDVHWVVASESTAAYSEMDVAKIVDARRKRNEAARFRDRHVGTVARLNHGQTRTRYEHEVYSARDAYASLLVSHGNKLEITPELEAAIQKVLGKQRLVECAETWQRADNDGFERDLDVLASMLLESRRNQLPGTANGETEDCRIARKLYRETRQRLVDFQKNAQDMRKKLDIDAPSRTSTLHAINEAKKHENALADMAYGEKKIRDEHDRDADVDHSIFQRRATKPTMLWTTKKKHSISSSTITDQPETEASAIENTTYKQLTVSESVSNPSTQIEISTEDEGSQRLSDQSRMQRQRNGMSLHEYLSKARATTK</sequence>
<dbReference type="Gene3D" id="3.90.70.200">
    <property type="entry name" value="Plus-3 domain"/>
    <property type="match status" value="1"/>
</dbReference>
<dbReference type="PANTHER" id="PTHR13115:SF8">
    <property type="entry name" value="RNA POLYMERASE-ASSOCIATED PROTEIN RTF1 HOMOLOG"/>
    <property type="match status" value="1"/>
</dbReference>
<keyword evidence="3" id="KW-0804">Transcription</keyword>
<gene>
    <name evidence="7" type="ORF">AURANDRAFT_72169</name>
</gene>
<evidence type="ECO:0000256" key="3">
    <source>
        <dbReference type="ARBA" id="ARBA00023163"/>
    </source>
</evidence>
<evidence type="ECO:0000259" key="6">
    <source>
        <dbReference type="PROSITE" id="PS51360"/>
    </source>
</evidence>